<dbReference type="EMBL" id="LACI01002732">
    <property type="protein sequence ID" value="KJU81357.1"/>
    <property type="molecule type" value="Genomic_DNA"/>
</dbReference>
<protein>
    <submittedName>
        <fullName evidence="2">Oxidoreductase domain protein</fullName>
    </submittedName>
</protein>
<dbReference type="SUPFAM" id="SSF55347">
    <property type="entry name" value="Glyceraldehyde-3-phosphate dehydrogenase-like, C-terminal domain"/>
    <property type="match status" value="1"/>
</dbReference>
<dbReference type="SUPFAM" id="SSF51735">
    <property type="entry name" value="NAD(P)-binding Rossmann-fold domains"/>
    <property type="match status" value="1"/>
</dbReference>
<dbReference type="PANTHER" id="PTHR43377:SF1">
    <property type="entry name" value="BILIVERDIN REDUCTASE A"/>
    <property type="match status" value="1"/>
</dbReference>
<name>A0A0F3GHQ9_9BACT</name>
<dbReference type="Gene3D" id="3.40.50.720">
    <property type="entry name" value="NAD(P)-binding Rossmann-like Domain"/>
    <property type="match status" value="1"/>
</dbReference>
<reference evidence="2 3" key="1">
    <citation type="submission" date="2015-02" db="EMBL/GenBank/DDBJ databases">
        <title>Single-cell genomics of uncultivated deep-branching MTB reveals a conserved set of magnetosome genes.</title>
        <authorList>
            <person name="Kolinko S."/>
            <person name="Richter M."/>
            <person name="Glockner F.O."/>
            <person name="Brachmann A."/>
            <person name="Schuler D."/>
        </authorList>
    </citation>
    <scope>NUCLEOTIDE SEQUENCE [LARGE SCALE GENOMIC DNA]</scope>
    <source>
        <strain evidence="2">TM-1</strain>
    </source>
</reference>
<dbReference type="Pfam" id="PF01408">
    <property type="entry name" value="GFO_IDH_MocA"/>
    <property type="match status" value="1"/>
</dbReference>
<dbReference type="AlphaFoldDB" id="A0A0F3GHQ9"/>
<evidence type="ECO:0000259" key="1">
    <source>
        <dbReference type="Pfam" id="PF01408"/>
    </source>
</evidence>
<evidence type="ECO:0000313" key="3">
    <source>
        <dbReference type="Proteomes" id="UP000033423"/>
    </source>
</evidence>
<dbReference type="InterPro" id="IPR000683">
    <property type="entry name" value="Gfo/Idh/MocA-like_OxRdtase_N"/>
</dbReference>
<accession>A0A0F3GHQ9</accession>
<comment type="caution">
    <text evidence="2">The sequence shown here is derived from an EMBL/GenBank/DDBJ whole genome shotgun (WGS) entry which is preliminary data.</text>
</comment>
<dbReference type="InterPro" id="IPR036291">
    <property type="entry name" value="NAD(P)-bd_dom_sf"/>
</dbReference>
<dbReference type="Gene3D" id="3.30.360.10">
    <property type="entry name" value="Dihydrodipicolinate Reductase, domain 2"/>
    <property type="match status" value="1"/>
</dbReference>
<sequence length="349" mass="39248">MKKFKTAVIGLGNIGFKFNLDPKRKETWSHVSAYEKCENTDLAGAVELNPENINIFKCHYPDIPVFKSVKDLMVSVDIDIVSICTPTESHYSILEELMAYPVKAVFCEKPFAASVADGEKMLHLCAKNNIILAVNHTRRWDYGYIIVRDIIHDGKIGAVKAVNALYPGQIFNIGTHLIDTVRMFIQRDAMMVSGISTNIDNPDPNISGWIDFEGAITFTMLSTGKREDIIFEIDVIGDEGRVRILENGDRVELYSFVESQRYSGYRELSLMPTVQLSRRDRMVEAVKDIVSVLKGNKINVSCTGRDGFLSLALSCDLIESARRNGNPVSLSYSEMMLDREQVSDEHIAY</sequence>
<organism evidence="2 3">
    <name type="scientific">Candidatus Magnetobacterium bavaricum</name>
    <dbReference type="NCBI Taxonomy" id="29290"/>
    <lineage>
        <taxon>Bacteria</taxon>
        <taxon>Pseudomonadati</taxon>
        <taxon>Nitrospirota</taxon>
        <taxon>Thermodesulfovibrionia</taxon>
        <taxon>Thermodesulfovibrionales</taxon>
        <taxon>Candidatus Magnetobacteriaceae</taxon>
        <taxon>Candidatus Magnetobacterium</taxon>
    </lineage>
</organism>
<evidence type="ECO:0000313" key="2">
    <source>
        <dbReference type="EMBL" id="KJU81357.1"/>
    </source>
</evidence>
<dbReference type="InterPro" id="IPR051450">
    <property type="entry name" value="Gfo/Idh/MocA_Oxidoreductases"/>
</dbReference>
<gene>
    <name evidence="2" type="ORF">MBAV_006490</name>
</gene>
<proteinExistence type="predicted"/>
<dbReference type="Proteomes" id="UP000033423">
    <property type="component" value="Unassembled WGS sequence"/>
</dbReference>
<dbReference type="PANTHER" id="PTHR43377">
    <property type="entry name" value="BILIVERDIN REDUCTASE A"/>
    <property type="match status" value="1"/>
</dbReference>
<keyword evidence="3" id="KW-1185">Reference proteome</keyword>
<dbReference type="GO" id="GO:0000166">
    <property type="term" value="F:nucleotide binding"/>
    <property type="evidence" value="ECO:0007669"/>
    <property type="project" value="InterPro"/>
</dbReference>
<feature type="domain" description="Gfo/Idh/MocA-like oxidoreductase N-terminal" evidence="1">
    <location>
        <begin position="4"/>
        <end position="136"/>
    </location>
</feature>